<evidence type="ECO:0000313" key="3">
    <source>
        <dbReference type="Proteomes" id="UP000006591"/>
    </source>
</evidence>
<sequence>MPATAGAALCGPPCLRRLLPPGRPSAHPPPGLRAGQPPLPAAATRKTWERGRGGGEGRRGEGVRRRTNGGEEKLRIRLRRDRQIDAPRDKHRAGLE</sequence>
<feature type="compositionally biased region" description="Pro residues" evidence="1">
    <location>
        <begin position="21"/>
        <end position="31"/>
    </location>
</feature>
<dbReference type="Gramene" id="ONIVA10G13950.1">
    <property type="protein sequence ID" value="ONIVA10G13950.1"/>
    <property type="gene ID" value="ONIVA10G13950"/>
</dbReference>
<dbReference type="EnsemblPlants" id="ONIVA10G13950.1">
    <property type="protein sequence ID" value="ONIVA10G13950.1"/>
    <property type="gene ID" value="ONIVA10G13950"/>
</dbReference>
<evidence type="ECO:0000313" key="2">
    <source>
        <dbReference type="EnsemblPlants" id="ONIVA10G13950.1"/>
    </source>
</evidence>
<feature type="compositionally biased region" description="Basic and acidic residues" evidence="1">
    <location>
        <begin position="46"/>
        <end position="96"/>
    </location>
</feature>
<name>A0A0E0ITS3_ORYNI</name>
<protein>
    <submittedName>
        <fullName evidence="2">Uncharacterized protein</fullName>
    </submittedName>
</protein>
<feature type="region of interest" description="Disordered" evidence="1">
    <location>
        <begin position="1"/>
        <end position="96"/>
    </location>
</feature>
<dbReference type="AlphaFoldDB" id="A0A0E0ITS3"/>
<dbReference type="Proteomes" id="UP000006591">
    <property type="component" value="Chromosome 10"/>
</dbReference>
<keyword evidence="3" id="KW-1185">Reference proteome</keyword>
<proteinExistence type="predicted"/>
<organism evidence="2">
    <name type="scientific">Oryza nivara</name>
    <name type="common">Indian wild rice</name>
    <name type="synonym">Oryza sativa f. spontanea</name>
    <dbReference type="NCBI Taxonomy" id="4536"/>
    <lineage>
        <taxon>Eukaryota</taxon>
        <taxon>Viridiplantae</taxon>
        <taxon>Streptophyta</taxon>
        <taxon>Embryophyta</taxon>
        <taxon>Tracheophyta</taxon>
        <taxon>Spermatophyta</taxon>
        <taxon>Magnoliopsida</taxon>
        <taxon>Liliopsida</taxon>
        <taxon>Poales</taxon>
        <taxon>Poaceae</taxon>
        <taxon>BOP clade</taxon>
        <taxon>Oryzoideae</taxon>
        <taxon>Oryzeae</taxon>
        <taxon>Oryzinae</taxon>
        <taxon>Oryza</taxon>
    </lineage>
</organism>
<reference evidence="2" key="2">
    <citation type="submission" date="2018-04" db="EMBL/GenBank/DDBJ databases">
        <title>OnivRS2 (Oryza nivara Reference Sequence Version 2).</title>
        <authorList>
            <person name="Zhang J."/>
            <person name="Kudrna D."/>
            <person name="Lee S."/>
            <person name="Talag J."/>
            <person name="Rajasekar S."/>
            <person name="Welchert J."/>
            <person name="Hsing Y.-I."/>
            <person name="Wing R.A."/>
        </authorList>
    </citation>
    <scope>NUCLEOTIDE SEQUENCE [LARGE SCALE GENOMIC DNA]</scope>
</reference>
<feature type="compositionally biased region" description="Low complexity" evidence="1">
    <location>
        <begin position="9"/>
        <end position="20"/>
    </location>
</feature>
<evidence type="ECO:0000256" key="1">
    <source>
        <dbReference type="SAM" id="MobiDB-lite"/>
    </source>
</evidence>
<dbReference type="HOGENOM" id="CLU_2376165_0_0_1"/>
<accession>A0A0E0ITS3</accession>
<reference evidence="2" key="1">
    <citation type="submission" date="2015-04" db="UniProtKB">
        <authorList>
            <consortium name="EnsemblPlants"/>
        </authorList>
    </citation>
    <scope>IDENTIFICATION</scope>
    <source>
        <strain evidence="2">SL10</strain>
    </source>
</reference>